<comment type="caution">
    <text evidence="1">The sequence shown here is derived from an EMBL/GenBank/DDBJ whole genome shotgun (WGS) entry which is preliminary data.</text>
</comment>
<accession>A0AA36CUR2</accession>
<sequence>MGTITLDLPVHYLLRGNTNTSLQLIKLPMVDPKDPSEYIYLKALIDVTSATSWLSPEIASKYHLPDDEGIIVRSCSGIAKWLDVELKPTLIQVPDIGTFNINCSSLAETDIIIGRDILKHFHSEDIILPSGCVFHQYRHGSAVSGRTKLHETPLQGILHEDYKGPRFILPYGTKTLVAIDPPSDEHEHFVTDVGIKDQGQPSSLPHDGVAKSF</sequence>
<protein>
    <submittedName>
        <fullName evidence="1">Uncharacterized protein</fullName>
    </submittedName>
</protein>
<keyword evidence="2" id="KW-1185">Reference proteome</keyword>
<dbReference type="EMBL" id="CATQJA010002629">
    <property type="protein sequence ID" value="CAJ0574316.1"/>
    <property type="molecule type" value="Genomic_DNA"/>
</dbReference>
<dbReference type="AlphaFoldDB" id="A0AA36CUR2"/>
<organism evidence="1 2">
    <name type="scientific">Mesorhabditis spiculigera</name>
    <dbReference type="NCBI Taxonomy" id="96644"/>
    <lineage>
        <taxon>Eukaryota</taxon>
        <taxon>Metazoa</taxon>
        <taxon>Ecdysozoa</taxon>
        <taxon>Nematoda</taxon>
        <taxon>Chromadorea</taxon>
        <taxon>Rhabditida</taxon>
        <taxon>Rhabditina</taxon>
        <taxon>Rhabditomorpha</taxon>
        <taxon>Rhabditoidea</taxon>
        <taxon>Rhabditidae</taxon>
        <taxon>Mesorhabditinae</taxon>
        <taxon>Mesorhabditis</taxon>
    </lineage>
</organism>
<name>A0AA36CUR2_9BILA</name>
<evidence type="ECO:0000313" key="2">
    <source>
        <dbReference type="Proteomes" id="UP001177023"/>
    </source>
</evidence>
<reference evidence="1" key="1">
    <citation type="submission" date="2023-06" db="EMBL/GenBank/DDBJ databases">
        <authorList>
            <person name="Delattre M."/>
        </authorList>
    </citation>
    <scope>NUCLEOTIDE SEQUENCE</scope>
    <source>
        <strain evidence="1">AF72</strain>
    </source>
</reference>
<gene>
    <name evidence="1" type="ORF">MSPICULIGERA_LOCUS12653</name>
</gene>
<evidence type="ECO:0000313" key="1">
    <source>
        <dbReference type="EMBL" id="CAJ0574316.1"/>
    </source>
</evidence>
<dbReference type="Proteomes" id="UP001177023">
    <property type="component" value="Unassembled WGS sequence"/>
</dbReference>
<proteinExistence type="predicted"/>
<feature type="non-terminal residue" evidence="1">
    <location>
        <position position="1"/>
    </location>
</feature>